<dbReference type="Pfam" id="PF02588">
    <property type="entry name" value="YitT_membrane"/>
    <property type="match status" value="1"/>
</dbReference>
<feature type="domain" description="DUF2179" evidence="7">
    <location>
        <begin position="215"/>
        <end position="269"/>
    </location>
</feature>
<feature type="transmembrane region" description="Helical" evidence="6">
    <location>
        <begin position="75"/>
        <end position="95"/>
    </location>
</feature>
<evidence type="ECO:0000313" key="10">
    <source>
        <dbReference type="Proteomes" id="UP000234335"/>
    </source>
</evidence>
<dbReference type="InterPro" id="IPR015867">
    <property type="entry name" value="N-reg_PII/ATP_PRibTrfase_C"/>
</dbReference>
<evidence type="ECO:0000256" key="1">
    <source>
        <dbReference type="ARBA" id="ARBA00004651"/>
    </source>
</evidence>
<organism evidence="8 10">
    <name type="scientific">Anaerococcus octavius</name>
    <dbReference type="NCBI Taxonomy" id="54007"/>
    <lineage>
        <taxon>Bacteria</taxon>
        <taxon>Bacillati</taxon>
        <taxon>Bacillota</taxon>
        <taxon>Tissierellia</taxon>
        <taxon>Tissierellales</taxon>
        <taxon>Peptoniphilaceae</taxon>
        <taxon>Anaerococcus</taxon>
    </lineage>
</organism>
<dbReference type="InterPro" id="IPR003740">
    <property type="entry name" value="YitT"/>
</dbReference>
<evidence type="ECO:0000313" key="9">
    <source>
        <dbReference type="EMBL" id="SUU92222.1"/>
    </source>
</evidence>
<keyword evidence="5 6" id="KW-0472">Membrane</keyword>
<reference evidence="8 10" key="1">
    <citation type="submission" date="2017-12" db="EMBL/GenBank/DDBJ databases">
        <title>Phylogenetic diversity of female urinary microbiome.</title>
        <authorList>
            <person name="Thomas-White K."/>
            <person name="Wolfe A.J."/>
        </authorList>
    </citation>
    <scope>NUCLEOTIDE SEQUENCE [LARGE SCALE GENOMIC DNA]</scope>
    <source>
        <strain evidence="8 10">UMB0119</strain>
    </source>
</reference>
<evidence type="ECO:0000256" key="3">
    <source>
        <dbReference type="ARBA" id="ARBA00022692"/>
    </source>
</evidence>
<dbReference type="RefSeq" id="WP_101539999.1">
    <property type="nucleotide sequence ID" value="NZ_CALTZC010000005.1"/>
</dbReference>
<dbReference type="InterPro" id="IPR019264">
    <property type="entry name" value="DUF2179"/>
</dbReference>
<feature type="transmembrane region" description="Helical" evidence="6">
    <location>
        <begin position="142"/>
        <end position="163"/>
    </location>
</feature>
<dbReference type="PANTHER" id="PTHR33545:SF9">
    <property type="entry name" value="UPF0750 MEMBRANE PROTEIN YITE"/>
    <property type="match status" value="1"/>
</dbReference>
<dbReference type="Proteomes" id="UP000234335">
    <property type="component" value="Unassembled WGS sequence"/>
</dbReference>
<feature type="transmembrane region" description="Helical" evidence="6">
    <location>
        <begin position="45"/>
        <end position="68"/>
    </location>
</feature>
<evidence type="ECO:0000256" key="6">
    <source>
        <dbReference type="SAM" id="Phobius"/>
    </source>
</evidence>
<dbReference type="EMBL" id="UFTA01000002">
    <property type="protein sequence ID" value="SUU92222.1"/>
    <property type="molecule type" value="Genomic_DNA"/>
</dbReference>
<protein>
    <submittedName>
        <fullName evidence="8">Membrane protein</fullName>
    </submittedName>
    <submittedName>
        <fullName evidence="9">Uncharacterized BCR, YitT family COG1284</fullName>
    </submittedName>
</protein>
<dbReference type="Pfam" id="PF10035">
    <property type="entry name" value="DUF2179"/>
    <property type="match status" value="1"/>
</dbReference>
<evidence type="ECO:0000313" key="11">
    <source>
        <dbReference type="Proteomes" id="UP000255124"/>
    </source>
</evidence>
<evidence type="ECO:0000256" key="5">
    <source>
        <dbReference type="ARBA" id="ARBA00023136"/>
    </source>
</evidence>
<feature type="transmembrane region" description="Helical" evidence="6">
    <location>
        <begin position="12"/>
        <end position="39"/>
    </location>
</feature>
<comment type="subcellular location">
    <subcellularLocation>
        <location evidence="1">Cell membrane</location>
        <topology evidence="1">Multi-pass membrane protein</topology>
    </subcellularLocation>
</comment>
<keyword evidence="4 6" id="KW-1133">Transmembrane helix</keyword>
<proteinExistence type="predicted"/>
<dbReference type="Proteomes" id="UP000255124">
    <property type="component" value="Unassembled WGS sequence"/>
</dbReference>
<evidence type="ECO:0000256" key="4">
    <source>
        <dbReference type="ARBA" id="ARBA00022989"/>
    </source>
</evidence>
<evidence type="ECO:0000259" key="7">
    <source>
        <dbReference type="Pfam" id="PF10035"/>
    </source>
</evidence>
<keyword evidence="2" id="KW-1003">Cell membrane</keyword>
<dbReference type="EMBL" id="PKGS01000002">
    <property type="protein sequence ID" value="PKZ16900.1"/>
    <property type="molecule type" value="Genomic_DNA"/>
</dbReference>
<feature type="transmembrane region" description="Helical" evidence="6">
    <location>
        <begin position="101"/>
        <end position="121"/>
    </location>
</feature>
<dbReference type="Gene3D" id="3.30.70.120">
    <property type="match status" value="1"/>
</dbReference>
<name>A0A2I1M9U1_9FIRM</name>
<accession>A0A2I1M9U1</accession>
<dbReference type="AlphaFoldDB" id="A0A2I1M9U1"/>
<dbReference type="CDD" id="cd16380">
    <property type="entry name" value="YitT_C"/>
    <property type="match status" value="1"/>
</dbReference>
<dbReference type="PANTHER" id="PTHR33545">
    <property type="entry name" value="UPF0750 MEMBRANE PROTEIN YITT-RELATED"/>
    <property type="match status" value="1"/>
</dbReference>
<keyword evidence="3 6" id="KW-0812">Transmembrane</keyword>
<dbReference type="GO" id="GO:0005886">
    <property type="term" value="C:plasma membrane"/>
    <property type="evidence" value="ECO:0007669"/>
    <property type="project" value="UniProtKB-SubCell"/>
</dbReference>
<reference evidence="9 11" key="2">
    <citation type="submission" date="2018-06" db="EMBL/GenBank/DDBJ databases">
        <authorList>
            <consortium name="Pathogen Informatics"/>
            <person name="Doyle S."/>
        </authorList>
    </citation>
    <scope>NUCLEOTIDE SEQUENCE [LARGE SCALE GENOMIC DNA]</scope>
    <source>
        <strain evidence="9 11">NCTC9810</strain>
    </source>
</reference>
<dbReference type="InterPro" id="IPR051461">
    <property type="entry name" value="UPF0750_membrane"/>
</dbReference>
<dbReference type="OrthoDB" id="3180973at2"/>
<gene>
    <name evidence="8" type="ORF">CYJ34_03700</name>
    <name evidence="9" type="ORF">NCTC9810_00548</name>
</gene>
<evidence type="ECO:0000256" key="2">
    <source>
        <dbReference type="ARBA" id="ARBA00022475"/>
    </source>
</evidence>
<dbReference type="PIRSF" id="PIRSF006483">
    <property type="entry name" value="Membrane_protein_YitT"/>
    <property type="match status" value="1"/>
</dbReference>
<sequence length="278" mass="30545">MKKNISIFVGSILFAVGVYFFLLQHNIAAGGISGIALILSNLFGFNVGTINLILNAIVLTLGAIFISVKFVKRSILSAATVSISLILLEKIFPNTILTDDIILNAVFGPLIISLGMGLIFYNGGSTGSTDVIATIINKYTNIPIHISLFATDFIVIIFSIFVIGFEKSLYAILVIMIQDMALNNVIQGLGRKIAIFVISDKYEEINELLINKYRRGVTLLHAEGGFTGREKKLILTISTNRRYPLIREDILETDDKAFIFTHTISEVFGEGFTTKELG</sequence>
<keyword evidence="10" id="KW-1185">Reference proteome</keyword>
<evidence type="ECO:0000313" key="8">
    <source>
        <dbReference type="EMBL" id="PKZ16900.1"/>
    </source>
</evidence>